<name>A0A0F9GXP4_9ZZZZ</name>
<comment type="caution">
    <text evidence="3">The sequence shown here is derived from an EMBL/GenBank/DDBJ whole genome shotgun (WGS) entry which is preliminary data.</text>
</comment>
<evidence type="ECO:0000313" key="3">
    <source>
        <dbReference type="EMBL" id="KKM03564.1"/>
    </source>
</evidence>
<gene>
    <name evidence="3" type="ORF">LCGC14_1773130</name>
</gene>
<dbReference type="GO" id="GO:0016788">
    <property type="term" value="F:hydrolase activity, acting on ester bonds"/>
    <property type="evidence" value="ECO:0007669"/>
    <property type="project" value="InterPro"/>
</dbReference>
<sequence>MICCAENQNLSRARGKSGNLSAQQTLPGFFFGDSRMVKWKKIIQYPNYSVSNLGCVKRSKTGRTLKLRDHKGYKMVALYFGNKTPKEVMVHRLILEAFVSACPKNKECNHKDGNKANNKLENLEWLTRSQNAKYSYDYLGREPLRGESHGKAKLTNSQVKEIRKLCGNSTFTQKAIARKYNVSRAAIGLIHQRQRWAHIT</sequence>
<proteinExistence type="predicted"/>
<accession>A0A0F9GXP4</accession>
<dbReference type="InterPro" id="IPR010902">
    <property type="entry name" value="NUMOD4"/>
</dbReference>
<dbReference type="Gene3D" id="3.90.75.20">
    <property type="match status" value="1"/>
</dbReference>
<organism evidence="3">
    <name type="scientific">marine sediment metagenome</name>
    <dbReference type="NCBI Taxonomy" id="412755"/>
    <lineage>
        <taxon>unclassified sequences</taxon>
        <taxon>metagenomes</taxon>
        <taxon>ecological metagenomes</taxon>
    </lineage>
</organism>
<dbReference type="EMBL" id="LAZR01016655">
    <property type="protein sequence ID" value="KKM03564.1"/>
    <property type="molecule type" value="Genomic_DNA"/>
</dbReference>
<protein>
    <recommendedName>
        <fullName evidence="4">HNH nuclease domain-containing protein</fullName>
    </recommendedName>
</protein>
<dbReference type="SUPFAM" id="SSF54060">
    <property type="entry name" value="His-Me finger endonucleases"/>
    <property type="match status" value="1"/>
</dbReference>
<dbReference type="InterPro" id="IPR044925">
    <property type="entry name" value="His-Me_finger_sf"/>
</dbReference>
<dbReference type="Pfam" id="PF13392">
    <property type="entry name" value="HNH_3"/>
    <property type="match status" value="1"/>
</dbReference>
<feature type="domain" description="HNH nuclease" evidence="2">
    <location>
        <begin position="89"/>
        <end position="132"/>
    </location>
</feature>
<feature type="domain" description="NUMOD4" evidence="1">
    <location>
        <begin position="38"/>
        <end position="79"/>
    </location>
</feature>
<reference evidence="3" key="1">
    <citation type="journal article" date="2015" name="Nature">
        <title>Complex archaea that bridge the gap between prokaryotes and eukaryotes.</title>
        <authorList>
            <person name="Spang A."/>
            <person name="Saw J.H."/>
            <person name="Jorgensen S.L."/>
            <person name="Zaremba-Niedzwiedzka K."/>
            <person name="Martijn J."/>
            <person name="Lind A.E."/>
            <person name="van Eijk R."/>
            <person name="Schleper C."/>
            <person name="Guy L."/>
            <person name="Ettema T.J."/>
        </authorList>
    </citation>
    <scope>NUCLEOTIDE SEQUENCE</scope>
</reference>
<dbReference type="InterPro" id="IPR003615">
    <property type="entry name" value="HNH_nuc"/>
</dbReference>
<dbReference type="Pfam" id="PF07463">
    <property type="entry name" value="NUMOD4"/>
    <property type="match status" value="1"/>
</dbReference>
<dbReference type="AlphaFoldDB" id="A0A0F9GXP4"/>
<evidence type="ECO:0000259" key="2">
    <source>
        <dbReference type="Pfam" id="PF13392"/>
    </source>
</evidence>
<evidence type="ECO:0000259" key="1">
    <source>
        <dbReference type="Pfam" id="PF07463"/>
    </source>
</evidence>
<evidence type="ECO:0008006" key="4">
    <source>
        <dbReference type="Google" id="ProtNLM"/>
    </source>
</evidence>